<protein>
    <submittedName>
        <fullName evidence="2">Uncharacterized protein</fullName>
    </submittedName>
</protein>
<dbReference type="EMBL" id="JASSZA010000014">
    <property type="protein sequence ID" value="KAK2093995.1"/>
    <property type="molecule type" value="Genomic_DNA"/>
</dbReference>
<evidence type="ECO:0000313" key="2">
    <source>
        <dbReference type="EMBL" id="KAK2093995.1"/>
    </source>
</evidence>
<proteinExistence type="predicted"/>
<feature type="region of interest" description="Disordered" evidence="1">
    <location>
        <begin position="1"/>
        <end position="30"/>
    </location>
</feature>
<gene>
    <name evidence="2" type="ORF">P7K49_027733</name>
</gene>
<organism evidence="2 3">
    <name type="scientific">Saguinus oedipus</name>
    <name type="common">Cotton-top tamarin</name>
    <name type="synonym">Oedipomidas oedipus</name>
    <dbReference type="NCBI Taxonomy" id="9490"/>
    <lineage>
        <taxon>Eukaryota</taxon>
        <taxon>Metazoa</taxon>
        <taxon>Chordata</taxon>
        <taxon>Craniata</taxon>
        <taxon>Vertebrata</taxon>
        <taxon>Euteleostomi</taxon>
        <taxon>Mammalia</taxon>
        <taxon>Eutheria</taxon>
        <taxon>Euarchontoglires</taxon>
        <taxon>Primates</taxon>
        <taxon>Haplorrhini</taxon>
        <taxon>Platyrrhini</taxon>
        <taxon>Cebidae</taxon>
        <taxon>Callitrichinae</taxon>
        <taxon>Saguinus</taxon>
    </lineage>
</organism>
<evidence type="ECO:0000256" key="1">
    <source>
        <dbReference type="SAM" id="MobiDB-lite"/>
    </source>
</evidence>
<sequence>MFCILGRRQTSKQPPYDNASGTDSRRKGDVHLPFRALTQNHPSINRLDCRLLETGVPVALMEMREQSTNRDTSLACSEITAKVENGLKLKKEPKDARSDPLGISTGKAPVLVEATVHEKMRAGCVI</sequence>
<keyword evidence="3" id="KW-1185">Reference proteome</keyword>
<reference evidence="2 3" key="1">
    <citation type="submission" date="2023-05" db="EMBL/GenBank/DDBJ databases">
        <title>B98-5 Cell Line De Novo Hybrid Assembly: An Optical Mapping Approach.</title>
        <authorList>
            <person name="Kananen K."/>
            <person name="Auerbach J.A."/>
            <person name="Kautto E."/>
            <person name="Blachly J.S."/>
        </authorList>
    </citation>
    <scope>NUCLEOTIDE SEQUENCE [LARGE SCALE GENOMIC DNA]</scope>
    <source>
        <strain evidence="2">B95-8</strain>
        <tissue evidence="2">Cell line</tissue>
    </source>
</reference>
<dbReference type="Proteomes" id="UP001266305">
    <property type="component" value="Unassembled WGS sequence"/>
</dbReference>
<evidence type="ECO:0000313" key="3">
    <source>
        <dbReference type="Proteomes" id="UP001266305"/>
    </source>
</evidence>
<name>A0ABQ9UAF6_SAGOE</name>
<accession>A0ABQ9UAF6</accession>
<comment type="caution">
    <text evidence="2">The sequence shown here is derived from an EMBL/GenBank/DDBJ whole genome shotgun (WGS) entry which is preliminary data.</text>
</comment>